<organism evidence="4 5">
    <name type="scientific">Ophiocordyceps camponoti-floridani</name>
    <dbReference type="NCBI Taxonomy" id="2030778"/>
    <lineage>
        <taxon>Eukaryota</taxon>
        <taxon>Fungi</taxon>
        <taxon>Dikarya</taxon>
        <taxon>Ascomycota</taxon>
        <taxon>Pezizomycotina</taxon>
        <taxon>Sordariomycetes</taxon>
        <taxon>Hypocreomycetidae</taxon>
        <taxon>Hypocreales</taxon>
        <taxon>Ophiocordycipitaceae</taxon>
        <taxon>Ophiocordyceps</taxon>
    </lineage>
</organism>
<dbReference type="PANTHER" id="PTHR12684">
    <property type="entry name" value="PUTATIVE PHOSPHOTRANSFERASE"/>
    <property type="match status" value="1"/>
</dbReference>
<evidence type="ECO:0000256" key="3">
    <source>
        <dbReference type="ARBA" id="ARBA00047949"/>
    </source>
</evidence>
<dbReference type="EMBL" id="JAACLJ010000008">
    <property type="protein sequence ID" value="KAF4581874.1"/>
    <property type="molecule type" value="Genomic_DNA"/>
</dbReference>
<dbReference type="Pfam" id="PF01885">
    <property type="entry name" value="PTS_2-RNA"/>
    <property type="match status" value="1"/>
</dbReference>
<evidence type="ECO:0000256" key="2">
    <source>
        <dbReference type="ARBA" id="ARBA00012007"/>
    </source>
</evidence>
<reference evidence="4 5" key="1">
    <citation type="journal article" date="2020" name="G3 (Bethesda)">
        <title>Genetic Underpinnings of Host Manipulation by Ophiocordyceps as Revealed by Comparative Transcriptomics.</title>
        <authorList>
            <person name="Will I."/>
            <person name="Das B."/>
            <person name="Trinh T."/>
            <person name="Brachmann A."/>
            <person name="Ohm R.A."/>
            <person name="de Bekker C."/>
        </authorList>
    </citation>
    <scope>NUCLEOTIDE SEQUENCE [LARGE SCALE GENOMIC DNA]</scope>
    <source>
        <strain evidence="4 5">EC05</strain>
    </source>
</reference>
<name>A0A8H4Q1L2_9HYPO</name>
<dbReference type="PANTHER" id="PTHR12684:SF2">
    <property type="entry name" value="TRNA 2'-PHOSPHOTRANSFERASE 1"/>
    <property type="match status" value="1"/>
</dbReference>
<dbReference type="AlphaFoldDB" id="A0A8H4Q1L2"/>
<dbReference type="InterPro" id="IPR042080">
    <property type="entry name" value="RNA_2'-PTrans_N"/>
</dbReference>
<accession>A0A8H4Q1L2</accession>
<comment type="catalytic activity">
    <reaction evidence="3">
        <text>2'-phospho-[ligated tRNA] + NAD(+) = mature tRNA + ADP-alpha-D-ribose 1'',2''-cyclic phosphate + nicotinamide</text>
        <dbReference type="Rhea" id="RHEA:23324"/>
        <dbReference type="Rhea" id="RHEA-COMP:11106"/>
        <dbReference type="Rhea" id="RHEA-COMP:11107"/>
        <dbReference type="ChEBI" id="CHEBI:17154"/>
        <dbReference type="ChEBI" id="CHEBI:57540"/>
        <dbReference type="ChEBI" id="CHEBI:76596"/>
        <dbReference type="ChEBI" id="CHEBI:82883"/>
        <dbReference type="ChEBI" id="CHEBI:85027"/>
        <dbReference type="EC" id="2.7.1.160"/>
    </reaction>
</comment>
<gene>
    <name evidence="4" type="ORF">GQ602_006498</name>
</gene>
<sequence>MSAAKRDVQVSRALSRLLRHQAESAGIKLDDEGFAPLDQVLAWGPLRSLNVSLQEVQHVVATNDKQRYALKPSSSEASTASEYFIRANQGHSIKLAPTSNHLRPITLETVPPRVLHGTYIAFWPAIEASGAG</sequence>
<dbReference type="InterPro" id="IPR002745">
    <property type="entry name" value="Ptrans_KptA/Tpt1"/>
</dbReference>
<dbReference type="GO" id="GO:0000215">
    <property type="term" value="F:tRNA 2'-phosphotransferase activity"/>
    <property type="evidence" value="ECO:0007669"/>
    <property type="project" value="UniProtKB-EC"/>
</dbReference>
<evidence type="ECO:0000313" key="4">
    <source>
        <dbReference type="EMBL" id="KAF4581874.1"/>
    </source>
</evidence>
<keyword evidence="4" id="KW-0808">Transferase</keyword>
<dbReference type="OrthoDB" id="419694at2759"/>
<dbReference type="GO" id="GO:0006388">
    <property type="term" value="P:tRNA splicing, via endonucleolytic cleavage and ligation"/>
    <property type="evidence" value="ECO:0007669"/>
    <property type="project" value="TreeGrafter"/>
</dbReference>
<comment type="caution">
    <text evidence="4">The sequence shown here is derived from an EMBL/GenBank/DDBJ whole genome shotgun (WGS) entry which is preliminary data.</text>
</comment>
<dbReference type="SUPFAM" id="SSF56399">
    <property type="entry name" value="ADP-ribosylation"/>
    <property type="match status" value="1"/>
</dbReference>
<protein>
    <recommendedName>
        <fullName evidence="2">2'-phosphotransferase</fullName>
        <ecNumber evidence="2">2.7.1.160</ecNumber>
    </recommendedName>
</protein>
<evidence type="ECO:0000256" key="1">
    <source>
        <dbReference type="ARBA" id="ARBA00003343"/>
    </source>
</evidence>
<dbReference type="Gene3D" id="1.10.10.970">
    <property type="entry name" value="RNA 2'-phosphotransferase, Tpt1/KptA family, N-terminal domain"/>
    <property type="match status" value="1"/>
</dbReference>
<dbReference type="Proteomes" id="UP000562929">
    <property type="component" value="Unassembled WGS sequence"/>
</dbReference>
<proteinExistence type="predicted"/>
<keyword evidence="5" id="KW-1185">Reference proteome</keyword>
<dbReference type="EC" id="2.7.1.160" evidence="2"/>
<comment type="function">
    <text evidence="1">Catalyzes the last step of tRNA splicing, the transfer of the splice junction 2'-phosphate from ligated tRNA to NAD to produce ADP-ribose 1''-2'' cyclic phosphate.</text>
</comment>
<evidence type="ECO:0000313" key="5">
    <source>
        <dbReference type="Proteomes" id="UP000562929"/>
    </source>
</evidence>